<dbReference type="FunFam" id="3.20.20.80:FF:000022">
    <property type="entry name" value="Beta-glucosidase 11"/>
    <property type="match status" value="1"/>
</dbReference>
<dbReference type="KEGG" id="qlo:115965595"/>
<dbReference type="EnsemblPlants" id="QL10p004415:mrna">
    <property type="protein sequence ID" value="QL10p004415:mrna"/>
    <property type="gene ID" value="QL10p004415"/>
</dbReference>
<evidence type="ECO:0000256" key="1">
    <source>
        <dbReference type="ARBA" id="ARBA00010838"/>
    </source>
</evidence>
<dbReference type="Pfam" id="PF00232">
    <property type="entry name" value="Glyco_hydro_1"/>
    <property type="match status" value="1"/>
</dbReference>
<evidence type="ECO:0008006" key="6">
    <source>
        <dbReference type="Google" id="ProtNLM"/>
    </source>
</evidence>
<dbReference type="GO" id="GO:0005975">
    <property type="term" value="P:carbohydrate metabolic process"/>
    <property type="evidence" value="ECO:0007669"/>
    <property type="project" value="InterPro"/>
</dbReference>
<dbReference type="RefSeq" id="XP_030940714.1">
    <property type="nucleotide sequence ID" value="XM_031084854.1"/>
</dbReference>
<evidence type="ECO:0000313" key="4">
    <source>
        <dbReference type="EnsemblPlants" id="QL10p004415:mrna"/>
    </source>
</evidence>
<dbReference type="EMBL" id="LRBV02000010">
    <property type="status" value="NOT_ANNOTATED_CDS"/>
    <property type="molecule type" value="Genomic_DNA"/>
</dbReference>
<dbReference type="InterPro" id="IPR017853">
    <property type="entry name" value="GH"/>
</dbReference>
<gene>
    <name evidence="4" type="primary">LOC115965595</name>
</gene>
<evidence type="ECO:0000256" key="3">
    <source>
        <dbReference type="RuleBase" id="RU003690"/>
    </source>
</evidence>
<dbReference type="Gene3D" id="3.20.20.80">
    <property type="entry name" value="Glycosidases"/>
    <property type="match status" value="1"/>
</dbReference>
<sequence length="539" mass="61393">MALLDHVSLRSVSCPQSFHFTSENNVFVTLPVRVPSFRKGYHHSTVKCLKGEIKLPTPLKDKQNGHDCKPSTISGPQVVKRKDFPFDFMFGASTSALQTEGAGDEGGRGPSTWDRFIQDGVGERDIAVDSYNRYKEDVQLLKKMGVDAYRFSIAWPRILPKGTVSGGVNQEGIDFYNNFINELLQNGITPFVTLFHFDLPQALQDEYDGFLNRRIIDDFKNYSDLCFQTFGDRVKHWTTINEPQVFGQYGYKMGSSNPNPNPATDPYLATHHIILTHAAAAKLYKEKYQATQGGEIGISLVCQWFEPETRYHYDKDAADRAVDFLMGWYMDPLVYGDYPFVMKALVRNALPKFSGEEKELVKGAYDFIGVNYYTSRYASTLPIDADDSPQSHDQYQYVDLKVDRNGKPIGELAEGSDAIYIYPEGLKEILVHLKKDYQNPKIYITENGVPSKRDDTIPVEKALEDDYRIEHILGHLYAVREGMKKGANVKGFFIWALMDNMEMGSGYNVRFGLNYVDYLDNLNRHPKKSAKWLCSFLKE</sequence>
<proteinExistence type="inferred from homology"/>
<keyword evidence="5" id="KW-1185">Reference proteome</keyword>
<dbReference type="SUPFAM" id="SSF51445">
    <property type="entry name" value="(Trans)glycosidases"/>
    <property type="match status" value="1"/>
</dbReference>
<dbReference type="PANTHER" id="PTHR10353:SF154">
    <property type="entry name" value="BETA-GLUCOSIDASE 9-RELATED"/>
    <property type="match status" value="1"/>
</dbReference>
<dbReference type="Proteomes" id="UP000594261">
    <property type="component" value="Chromosome 10"/>
</dbReference>
<evidence type="ECO:0000313" key="5">
    <source>
        <dbReference type="Proteomes" id="UP000594261"/>
    </source>
</evidence>
<accession>A0A7N2MMY3</accession>
<reference evidence="4" key="2">
    <citation type="submission" date="2021-01" db="UniProtKB">
        <authorList>
            <consortium name="EnsemblPlants"/>
        </authorList>
    </citation>
    <scope>IDENTIFICATION</scope>
</reference>
<dbReference type="PRINTS" id="PR00131">
    <property type="entry name" value="GLHYDRLASE1"/>
</dbReference>
<dbReference type="Gramene" id="QL10p004415:mrna">
    <property type="protein sequence ID" value="QL10p004415:mrna"/>
    <property type="gene ID" value="QL10p004415"/>
</dbReference>
<dbReference type="OMA" id="MDPFVNG"/>
<dbReference type="GO" id="GO:0008422">
    <property type="term" value="F:beta-glucosidase activity"/>
    <property type="evidence" value="ECO:0007669"/>
    <property type="project" value="TreeGrafter"/>
</dbReference>
<dbReference type="AlphaFoldDB" id="A0A7N2MMY3"/>
<dbReference type="InterPro" id="IPR001360">
    <property type="entry name" value="Glyco_hydro_1"/>
</dbReference>
<organism evidence="4 5">
    <name type="scientific">Quercus lobata</name>
    <name type="common">Valley oak</name>
    <dbReference type="NCBI Taxonomy" id="97700"/>
    <lineage>
        <taxon>Eukaryota</taxon>
        <taxon>Viridiplantae</taxon>
        <taxon>Streptophyta</taxon>
        <taxon>Embryophyta</taxon>
        <taxon>Tracheophyta</taxon>
        <taxon>Spermatophyta</taxon>
        <taxon>Magnoliopsida</taxon>
        <taxon>eudicotyledons</taxon>
        <taxon>Gunneridae</taxon>
        <taxon>Pentapetalae</taxon>
        <taxon>rosids</taxon>
        <taxon>fabids</taxon>
        <taxon>Fagales</taxon>
        <taxon>Fagaceae</taxon>
        <taxon>Quercus</taxon>
    </lineage>
</organism>
<reference evidence="4 5" key="1">
    <citation type="journal article" date="2016" name="G3 (Bethesda)">
        <title>First Draft Assembly and Annotation of the Genome of a California Endemic Oak Quercus lobata Nee (Fagaceae).</title>
        <authorList>
            <person name="Sork V.L."/>
            <person name="Fitz-Gibbon S.T."/>
            <person name="Puiu D."/>
            <person name="Crepeau M."/>
            <person name="Gugger P.F."/>
            <person name="Sherman R."/>
            <person name="Stevens K."/>
            <person name="Langley C.H."/>
            <person name="Pellegrini M."/>
            <person name="Salzberg S.L."/>
        </authorList>
    </citation>
    <scope>NUCLEOTIDE SEQUENCE [LARGE SCALE GENOMIC DNA]</scope>
    <source>
        <strain evidence="4 5">cv. SW786</strain>
    </source>
</reference>
<keyword evidence="2" id="KW-0378">Hydrolase</keyword>
<evidence type="ECO:0000256" key="2">
    <source>
        <dbReference type="ARBA" id="ARBA00022801"/>
    </source>
</evidence>
<dbReference type="OrthoDB" id="65569at2759"/>
<name>A0A7N2MMY3_QUELO</name>
<dbReference type="InParanoid" id="A0A7N2MMY3"/>
<dbReference type="PANTHER" id="PTHR10353">
    <property type="entry name" value="GLYCOSYL HYDROLASE"/>
    <property type="match status" value="1"/>
</dbReference>
<protein>
    <recommendedName>
        <fullName evidence="6">Beta-glucosidase</fullName>
    </recommendedName>
</protein>
<comment type="similarity">
    <text evidence="1 3">Belongs to the glycosyl hydrolase 1 family.</text>
</comment>
<dbReference type="GeneID" id="115965595"/>